<reference evidence="2" key="1">
    <citation type="submission" date="2022-12" db="EMBL/GenBank/DDBJ databases">
        <title>Genome sequence of HCMS5-2.</title>
        <authorList>
            <person name="Woo H."/>
        </authorList>
    </citation>
    <scope>NUCLEOTIDE SEQUENCE</scope>
    <source>
        <strain evidence="2">HCMS5-2</strain>
    </source>
</reference>
<feature type="chain" id="PRO_5045525350" evidence="1">
    <location>
        <begin position="22"/>
        <end position="174"/>
    </location>
</feature>
<evidence type="ECO:0000313" key="3">
    <source>
        <dbReference type="Proteomes" id="UP001144347"/>
    </source>
</evidence>
<dbReference type="Proteomes" id="UP001144347">
    <property type="component" value="Unassembled WGS sequence"/>
</dbReference>
<protein>
    <submittedName>
        <fullName evidence="2">Uncharacterized protein</fullName>
    </submittedName>
</protein>
<comment type="caution">
    <text evidence="2">The sequence shown here is derived from an EMBL/GenBank/DDBJ whole genome shotgun (WGS) entry which is preliminary data.</text>
</comment>
<dbReference type="RefSeq" id="WP_269426665.1">
    <property type="nucleotide sequence ID" value="NZ_JAPWGM010000002.1"/>
</dbReference>
<dbReference type="EMBL" id="JAPWGM010000002">
    <property type="protein sequence ID" value="MCZ4243585.1"/>
    <property type="molecule type" value="Genomic_DNA"/>
</dbReference>
<evidence type="ECO:0000256" key="1">
    <source>
        <dbReference type="SAM" id="SignalP"/>
    </source>
</evidence>
<gene>
    <name evidence="2" type="ORF">O0955_06155</name>
</gene>
<proteinExistence type="predicted"/>
<evidence type="ECO:0000313" key="2">
    <source>
        <dbReference type="EMBL" id="MCZ4243585.1"/>
    </source>
</evidence>
<keyword evidence="1" id="KW-0732">Signal</keyword>
<sequence>MNKFRLIYILILMSTSSSILAQQYNSTFLDNEEWNWIQGNTAAAGGITWQFFKDNNFKAVHWYSGGAYWRHLYEGTYHYDPQTKTVYLKYKKNTKLPLITRNRCIQILDNNVDPNNDSVVFYDDWEKRKGVYIPLKKGKIAKEQISALPDRLSSNINLNVSSTFKRGKIPATKL</sequence>
<feature type="signal peptide" evidence="1">
    <location>
        <begin position="1"/>
        <end position="21"/>
    </location>
</feature>
<name>A0ABT4L6N3_9SPHI</name>
<accession>A0ABT4L6N3</accession>
<organism evidence="2 3">
    <name type="scientific">Pedobacter punctiformis</name>
    <dbReference type="NCBI Taxonomy" id="3004097"/>
    <lineage>
        <taxon>Bacteria</taxon>
        <taxon>Pseudomonadati</taxon>
        <taxon>Bacteroidota</taxon>
        <taxon>Sphingobacteriia</taxon>
        <taxon>Sphingobacteriales</taxon>
        <taxon>Sphingobacteriaceae</taxon>
        <taxon>Pedobacter</taxon>
    </lineage>
</organism>
<keyword evidence="3" id="KW-1185">Reference proteome</keyword>